<protein>
    <recommendedName>
        <fullName evidence="2">Acyl-CoA transferases/carnitine dehydratase</fullName>
    </recommendedName>
</protein>
<dbReference type="SUPFAM" id="SSF89796">
    <property type="entry name" value="CoA-transferase family III (CaiB/BaiF)"/>
    <property type="match status" value="1"/>
</dbReference>
<dbReference type="AlphaFoldDB" id="E0Y247"/>
<dbReference type="InterPro" id="IPR023606">
    <property type="entry name" value="CoA-Trfase_III_dom_1_sf"/>
</dbReference>
<evidence type="ECO:0008006" key="2">
    <source>
        <dbReference type="Google" id="ProtNLM"/>
    </source>
</evidence>
<proteinExistence type="predicted"/>
<organism evidence="1">
    <name type="scientific">uncultured alpha proteobacterium EF100_102A06</name>
    <dbReference type="NCBI Taxonomy" id="710799"/>
    <lineage>
        <taxon>Bacteria</taxon>
        <taxon>Pseudomonadati</taxon>
        <taxon>Pseudomonadota</taxon>
        <taxon>Alphaproteobacteria</taxon>
        <taxon>environmental samples</taxon>
    </lineage>
</organism>
<dbReference type="EMBL" id="GU474947">
    <property type="protein sequence ID" value="ADI20738.1"/>
    <property type="molecule type" value="Genomic_DNA"/>
</dbReference>
<name>E0Y247_9PROT</name>
<accession>E0Y247</accession>
<sequence>MKEQLEDKDLHARGIMAKIDHPIRGEVTVPTSPIRMSASQVPIQPSPIHGANNEEIYGAWLGISAEEVKKMRTENVI</sequence>
<reference evidence="1" key="1">
    <citation type="journal article" date="2011" name="Environ. Microbiol.">
        <title>Time-series analyses of Monterey Bay coastal microbial picoplankton using a 'genome proxy' microarray.</title>
        <authorList>
            <person name="Rich V.I."/>
            <person name="Pham V.D."/>
            <person name="Eppley J."/>
            <person name="Shi Y."/>
            <person name="DeLong E.F."/>
        </authorList>
    </citation>
    <scope>NUCLEOTIDE SEQUENCE</scope>
</reference>
<dbReference type="Gene3D" id="3.40.50.10540">
    <property type="entry name" value="Crotonobetainyl-coa:carnitine coa-transferase, domain 1"/>
    <property type="match status" value="1"/>
</dbReference>
<evidence type="ECO:0000313" key="1">
    <source>
        <dbReference type="EMBL" id="ADI20738.1"/>
    </source>
</evidence>